<dbReference type="Proteomes" id="UP000034539">
    <property type="component" value="Unassembled WGS sequence"/>
</dbReference>
<proteinExistence type="predicted"/>
<comment type="caution">
    <text evidence="1">The sequence shown here is derived from an EMBL/GenBank/DDBJ whole genome shotgun (WGS) entry which is preliminary data.</text>
</comment>
<sequence length="239" mass="27469">MLQEVFSDKNRSIPGDQKSSWTSVLINKEVRELFREIPGTRIARLPRGKSVSVENIFLTTTEGQPSLIEIFRNRQGVSHSARIYWPAIPSCIPTLVVSTEENYVSRNSQKEGKRPWRLENHAVLDIDNHQIIITKDGLKIFPGMDKVFSENESPFCYVRRSSFILTEIRPLSILGRAAEIKIFEDKIGCFDKPQFFAHVLPQNEEENLIHGDNSIHGFCVTNSEKYVQNHPELIFQTEK</sequence>
<organism evidence="1 2">
    <name type="scientific">Candidatus Gottesmanbacteria bacterium GW2011_GWC2_39_8</name>
    <dbReference type="NCBI Taxonomy" id="1618450"/>
    <lineage>
        <taxon>Bacteria</taxon>
        <taxon>Candidatus Gottesmaniibacteriota</taxon>
    </lineage>
</organism>
<name>A0A0G0PUU5_9BACT</name>
<protein>
    <submittedName>
        <fullName evidence="1">Uncharacterized protein</fullName>
    </submittedName>
</protein>
<dbReference type="AlphaFoldDB" id="A0A0G0PUU5"/>
<evidence type="ECO:0000313" key="2">
    <source>
        <dbReference type="Proteomes" id="UP000034539"/>
    </source>
</evidence>
<dbReference type="EMBL" id="LBXN01000064">
    <property type="protein sequence ID" value="KKR31653.1"/>
    <property type="molecule type" value="Genomic_DNA"/>
</dbReference>
<accession>A0A0G0PUU5</accession>
<reference evidence="1 2" key="1">
    <citation type="journal article" date="2015" name="Nature">
        <title>rRNA introns, odd ribosomes, and small enigmatic genomes across a large radiation of phyla.</title>
        <authorList>
            <person name="Brown C.T."/>
            <person name="Hug L.A."/>
            <person name="Thomas B.C."/>
            <person name="Sharon I."/>
            <person name="Castelle C.J."/>
            <person name="Singh A."/>
            <person name="Wilkins M.J."/>
            <person name="Williams K.H."/>
            <person name="Banfield J.F."/>
        </authorList>
    </citation>
    <scope>NUCLEOTIDE SEQUENCE [LARGE SCALE GENOMIC DNA]</scope>
</reference>
<gene>
    <name evidence="1" type="ORF">UT63_C0064G0035</name>
</gene>
<evidence type="ECO:0000313" key="1">
    <source>
        <dbReference type="EMBL" id="KKR31653.1"/>
    </source>
</evidence>